<evidence type="ECO:0000256" key="1">
    <source>
        <dbReference type="SAM" id="SignalP"/>
    </source>
</evidence>
<evidence type="ECO:0000259" key="2">
    <source>
        <dbReference type="Pfam" id="PF01832"/>
    </source>
</evidence>
<sequence>MYRILFPLLFMLLPILSEAKTPIFGKAEIDVDYMYEYVCRHNPKFQREVAEAFYNVGERYGIRGDIALCQAIIETGWFRFDNGTAVQPNAHNYCGLGVKKRGDKGCRFRDIEEGVTAMMQHLYAYACSGNLPDGENMVDPRFTYVKRGCAPTWEKLAGRWAMNPRYGKNILQIYSGLVTHAKSDNLASQQNIYKAKVIQRIEVELPDGLIDIDHLSPEYGHDVDDSDDIANNDLFK</sequence>
<gene>
    <name evidence="3" type="ORF">E7747_02465</name>
</gene>
<proteinExistence type="predicted"/>
<feature type="signal peptide" evidence="1">
    <location>
        <begin position="1"/>
        <end position="19"/>
    </location>
</feature>
<dbReference type="Proteomes" id="UP000297149">
    <property type="component" value="Chromosome"/>
</dbReference>
<dbReference type="Pfam" id="PF01832">
    <property type="entry name" value="Glucosaminidase"/>
    <property type="match status" value="1"/>
</dbReference>
<accession>A0A4P7W0A5</accession>
<dbReference type="RefSeq" id="WP_136413898.1">
    <property type="nucleotide sequence ID" value="NZ_CP039396.1"/>
</dbReference>
<dbReference type="AlphaFoldDB" id="A0A4P7W0A5"/>
<dbReference type="InterPro" id="IPR002901">
    <property type="entry name" value="MGlyc_endo_b_GlcNAc-like_dom"/>
</dbReference>
<reference evidence="4" key="1">
    <citation type="submission" date="2019-02" db="EMBL/GenBank/DDBJ databases">
        <title>Isolation and identification of novel species under the genus Muribaculum.</title>
        <authorList>
            <person name="Miyake S."/>
            <person name="Ding Y."/>
            <person name="Low A."/>
            <person name="Soh M."/>
            <person name="Seedorf H."/>
        </authorList>
    </citation>
    <scope>NUCLEOTIDE SEQUENCE [LARGE SCALE GENOMIC DNA]</scope>
    <source>
        <strain evidence="4">H5</strain>
    </source>
</reference>
<evidence type="ECO:0000313" key="4">
    <source>
        <dbReference type="Proteomes" id="UP000297149"/>
    </source>
</evidence>
<organism evidence="3 4">
    <name type="scientific">Duncaniella dubosii</name>
    <dbReference type="NCBI Taxonomy" id="2518971"/>
    <lineage>
        <taxon>Bacteria</taxon>
        <taxon>Pseudomonadati</taxon>
        <taxon>Bacteroidota</taxon>
        <taxon>Bacteroidia</taxon>
        <taxon>Bacteroidales</taxon>
        <taxon>Muribaculaceae</taxon>
        <taxon>Duncaniella</taxon>
    </lineage>
</organism>
<feature type="domain" description="Mannosyl-glycoprotein endo-beta-N-acetylglucosamidase-like" evidence="2">
    <location>
        <begin position="51"/>
        <end position="175"/>
    </location>
</feature>
<keyword evidence="4" id="KW-1185">Reference proteome</keyword>
<dbReference type="GO" id="GO:0004040">
    <property type="term" value="F:amidase activity"/>
    <property type="evidence" value="ECO:0007669"/>
    <property type="project" value="InterPro"/>
</dbReference>
<name>A0A4P7W0A5_9BACT</name>
<dbReference type="KEGG" id="ddb:E7747_02465"/>
<protein>
    <recommendedName>
        <fullName evidence="2">Mannosyl-glycoprotein endo-beta-N-acetylglucosamidase-like domain-containing protein</fullName>
    </recommendedName>
</protein>
<dbReference type="Gene3D" id="1.10.530.10">
    <property type="match status" value="1"/>
</dbReference>
<dbReference type="EMBL" id="CP039396">
    <property type="protein sequence ID" value="QCD41271.1"/>
    <property type="molecule type" value="Genomic_DNA"/>
</dbReference>
<keyword evidence="1" id="KW-0732">Signal</keyword>
<feature type="chain" id="PRO_5020350774" description="Mannosyl-glycoprotein endo-beta-N-acetylglucosamidase-like domain-containing protein" evidence="1">
    <location>
        <begin position="20"/>
        <end position="236"/>
    </location>
</feature>
<evidence type="ECO:0000313" key="3">
    <source>
        <dbReference type="EMBL" id="QCD41271.1"/>
    </source>
</evidence>